<feature type="transmembrane region" description="Helical" evidence="1">
    <location>
        <begin position="112"/>
        <end position="130"/>
    </location>
</feature>
<evidence type="ECO:0000313" key="3">
    <source>
        <dbReference type="Proteomes" id="UP000799753"/>
    </source>
</evidence>
<keyword evidence="3" id="KW-1185">Reference proteome</keyword>
<evidence type="ECO:0000256" key="1">
    <source>
        <dbReference type="SAM" id="Phobius"/>
    </source>
</evidence>
<gene>
    <name evidence="2" type="ORF">P280DRAFT_548868</name>
</gene>
<dbReference type="Proteomes" id="UP000799753">
    <property type="component" value="Unassembled WGS sequence"/>
</dbReference>
<dbReference type="EMBL" id="MU006783">
    <property type="protein sequence ID" value="KAF2641096.1"/>
    <property type="molecule type" value="Genomic_DNA"/>
</dbReference>
<accession>A0A6A6RZV5</accession>
<reference evidence="2" key="1">
    <citation type="journal article" date="2020" name="Stud. Mycol.">
        <title>101 Dothideomycetes genomes: a test case for predicting lifestyles and emergence of pathogens.</title>
        <authorList>
            <person name="Haridas S."/>
            <person name="Albert R."/>
            <person name="Binder M."/>
            <person name="Bloem J."/>
            <person name="Labutti K."/>
            <person name="Salamov A."/>
            <person name="Andreopoulos B."/>
            <person name="Baker S."/>
            <person name="Barry K."/>
            <person name="Bills G."/>
            <person name="Bluhm B."/>
            <person name="Cannon C."/>
            <person name="Castanera R."/>
            <person name="Culley D."/>
            <person name="Daum C."/>
            <person name="Ezra D."/>
            <person name="Gonzalez J."/>
            <person name="Henrissat B."/>
            <person name="Kuo A."/>
            <person name="Liang C."/>
            <person name="Lipzen A."/>
            <person name="Lutzoni F."/>
            <person name="Magnuson J."/>
            <person name="Mondo S."/>
            <person name="Nolan M."/>
            <person name="Ohm R."/>
            <person name="Pangilinan J."/>
            <person name="Park H.-J."/>
            <person name="Ramirez L."/>
            <person name="Alfaro M."/>
            <person name="Sun H."/>
            <person name="Tritt A."/>
            <person name="Yoshinaga Y."/>
            <person name="Zwiers L.-H."/>
            <person name="Turgeon B."/>
            <person name="Goodwin S."/>
            <person name="Spatafora J."/>
            <person name="Crous P."/>
            <person name="Grigoriev I."/>
        </authorList>
    </citation>
    <scope>NUCLEOTIDE SEQUENCE</scope>
    <source>
        <strain evidence="2">CBS 473.64</strain>
    </source>
</reference>
<evidence type="ECO:0000313" key="2">
    <source>
        <dbReference type="EMBL" id="KAF2641096.1"/>
    </source>
</evidence>
<dbReference type="AlphaFoldDB" id="A0A6A6RZV5"/>
<proteinExistence type="predicted"/>
<keyword evidence="1" id="KW-1133">Transmembrane helix</keyword>
<sequence>MSETLTSLSLTRAWPVHNMTSPHHYPHSENCAYRLQPNLPLQISKSQTTLEAIDWFKTKPFRNFTTPNNCIPHAESMPAIAYENILANSDMTTENASTQAAQMPGMNDLTPGWAYFLSAVILLLFWFLAIKRIFSPRPYLTIDYYLPRSLFTFWAPGRKRIELEEEIQVAIKREEERQLREHGWNLEERRPRVWGTVDRNMMAHKNGARRKQVPEEIELDILSPRDRGDAGDLGLQKVRY</sequence>
<keyword evidence="1" id="KW-0812">Transmembrane</keyword>
<organism evidence="2 3">
    <name type="scientific">Massarina eburnea CBS 473.64</name>
    <dbReference type="NCBI Taxonomy" id="1395130"/>
    <lineage>
        <taxon>Eukaryota</taxon>
        <taxon>Fungi</taxon>
        <taxon>Dikarya</taxon>
        <taxon>Ascomycota</taxon>
        <taxon>Pezizomycotina</taxon>
        <taxon>Dothideomycetes</taxon>
        <taxon>Pleosporomycetidae</taxon>
        <taxon>Pleosporales</taxon>
        <taxon>Massarineae</taxon>
        <taxon>Massarinaceae</taxon>
        <taxon>Massarina</taxon>
    </lineage>
</organism>
<name>A0A6A6RZV5_9PLEO</name>
<protein>
    <submittedName>
        <fullName evidence="2">Uncharacterized protein</fullName>
    </submittedName>
</protein>
<keyword evidence="1" id="KW-0472">Membrane</keyword>